<evidence type="ECO:0000256" key="5">
    <source>
        <dbReference type="ARBA" id="ARBA00022617"/>
    </source>
</evidence>
<dbReference type="InterPro" id="IPR002401">
    <property type="entry name" value="Cyt_P450_E_grp-I"/>
</dbReference>
<dbReference type="FunFam" id="1.10.630.10:FF:000049">
    <property type="entry name" value="steroid 21-hydroxylase isoform X1"/>
    <property type="match status" value="1"/>
</dbReference>
<keyword evidence="9 22" id="KW-0560">Oxidoreductase</keyword>
<gene>
    <name evidence="24" type="primary">LOC106170374</name>
</gene>
<keyword evidence="23" id="KW-1185">Reference proteome</keyword>
<dbReference type="PANTHER" id="PTHR24300:SF397">
    <property type="entry name" value="CYTOCHROME P450 2U1"/>
    <property type="match status" value="1"/>
</dbReference>
<keyword evidence="8" id="KW-0492">Microsome</keyword>
<dbReference type="AlphaFoldDB" id="A0A1S3J5U2"/>
<keyword evidence="13" id="KW-0472">Membrane</keyword>
<evidence type="ECO:0000256" key="21">
    <source>
        <dbReference type="PIRSR" id="PIRSR602401-1"/>
    </source>
</evidence>
<evidence type="ECO:0000256" key="16">
    <source>
        <dbReference type="ARBA" id="ARBA00044217"/>
    </source>
</evidence>
<dbReference type="GO" id="GO:0008610">
    <property type="term" value="P:lipid biosynthetic process"/>
    <property type="evidence" value="ECO:0007669"/>
    <property type="project" value="UniProtKB-ARBA"/>
</dbReference>
<evidence type="ECO:0000256" key="10">
    <source>
        <dbReference type="ARBA" id="ARBA00023004"/>
    </source>
</evidence>
<dbReference type="InterPro" id="IPR017972">
    <property type="entry name" value="Cyt_P450_CS"/>
</dbReference>
<evidence type="ECO:0000313" key="24">
    <source>
        <dbReference type="RefSeq" id="XP_013405673.1"/>
    </source>
</evidence>
<evidence type="ECO:0000256" key="11">
    <source>
        <dbReference type="ARBA" id="ARBA00023033"/>
    </source>
</evidence>
<dbReference type="GO" id="GO:0008289">
    <property type="term" value="F:lipid binding"/>
    <property type="evidence" value="ECO:0007669"/>
    <property type="project" value="UniProtKB-KW"/>
</dbReference>
<dbReference type="PRINTS" id="PR00385">
    <property type="entry name" value="P450"/>
</dbReference>
<dbReference type="PROSITE" id="PS00086">
    <property type="entry name" value="CYTOCHROME_P450"/>
    <property type="match status" value="1"/>
</dbReference>
<dbReference type="RefSeq" id="XP_013405673.1">
    <property type="nucleotide sequence ID" value="XM_013550219.2"/>
</dbReference>
<dbReference type="EC" id="1.14.14.16" evidence="14"/>
<dbReference type="OrthoDB" id="2789670at2759"/>
<evidence type="ECO:0000256" key="22">
    <source>
        <dbReference type="RuleBase" id="RU000461"/>
    </source>
</evidence>
<dbReference type="GO" id="GO:0004509">
    <property type="term" value="F:steroid 21-monooxygenase activity"/>
    <property type="evidence" value="ECO:0007669"/>
    <property type="project" value="UniProtKB-EC"/>
</dbReference>
<dbReference type="GO" id="GO:0020037">
    <property type="term" value="F:heme binding"/>
    <property type="evidence" value="ECO:0007669"/>
    <property type="project" value="InterPro"/>
</dbReference>
<accession>A0A1S3J5U2</accession>
<keyword evidence="6 21" id="KW-0479">Metal-binding</keyword>
<dbReference type="KEGG" id="lak:106170374"/>
<proteinExistence type="inferred from homology"/>
<evidence type="ECO:0000256" key="6">
    <source>
        <dbReference type="ARBA" id="ARBA00022723"/>
    </source>
</evidence>
<dbReference type="Proteomes" id="UP000085678">
    <property type="component" value="Unplaced"/>
</dbReference>
<sequence length="515" mass="58473">MATLLLSMYKVLIDGVSVQSLIHAVLLTLAVIESWFLIRRVSRLPPGPRGLPIVGSLPWLAKDSHLVLMNWAKKYGNIFTVNFGSRKVIVLNELETIKEAFLKKSAQFAGRPDLPSLKALLKRKGILSSDHGHGFSARRRFALQLLREMGIGQPKLEEMMQSEVEILVQAIGQHAAAGEPFEVTEMVNLAVANVIFMMVFQKRFDQDDKLFKELLRCVNRNAVLAAAAAAQNFLPFLQIPWLPVNKELAYNRAVIKNTIQTWIQQSKDTYDPAVTRGFLDAMMHEKSRHEGDPEFSDEQLTIMVFDLLCAGYETTATSLRWALFFMLHCPDVQSRVQDELDSLLEDDVTATSYYHRRHSPYTQATLMEINRRSTIVPLGLPRATTEDVSFNGYTIPKNTMVIANLWSVMMNEKYWPEPEEFRPERFLDENGGLLRNKPDAFIPFSVGRRSCIGEAFVKTELFVFFSTILRNFTFTPPEGEELPPVKGKQGLTLTPPRYRLCATPRFSKRVVNASL</sequence>
<comment type="similarity">
    <text evidence="4 22">Belongs to the cytochrome P450 family.</text>
</comment>
<dbReference type="GeneID" id="106170374"/>
<evidence type="ECO:0000256" key="13">
    <source>
        <dbReference type="ARBA" id="ARBA00023136"/>
    </source>
</evidence>
<evidence type="ECO:0000256" key="20">
    <source>
        <dbReference type="ARBA" id="ARBA00044342"/>
    </source>
</evidence>
<evidence type="ECO:0000256" key="8">
    <source>
        <dbReference type="ARBA" id="ARBA00022848"/>
    </source>
</evidence>
<dbReference type="PRINTS" id="PR00463">
    <property type="entry name" value="EP450I"/>
</dbReference>
<dbReference type="GO" id="GO:0008202">
    <property type="term" value="P:steroid metabolic process"/>
    <property type="evidence" value="ECO:0007669"/>
    <property type="project" value="UniProtKB-ARBA"/>
</dbReference>
<dbReference type="GO" id="GO:0006805">
    <property type="term" value="P:xenobiotic metabolic process"/>
    <property type="evidence" value="ECO:0007669"/>
    <property type="project" value="TreeGrafter"/>
</dbReference>
<evidence type="ECO:0000256" key="4">
    <source>
        <dbReference type="ARBA" id="ARBA00010617"/>
    </source>
</evidence>
<comment type="cofactor">
    <cofactor evidence="21">
        <name>heme</name>
        <dbReference type="ChEBI" id="CHEBI:30413"/>
    </cofactor>
</comment>
<feature type="binding site" description="axial binding residue" evidence="21">
    <location>
        <position position="451"/>
    </location>
    <ligand>
        <name>heme</name>
        <dbReference type="ChEBI" id="CHEBI:30413"/>
    </ligand>
    <ligandPart>
        <name>Fe</name>
        <dbReference type="ChEBI" id="CHEBI:18248"/>
    </ligandPart>
</feature>
<evidence type="ECO:0000256" key="14">
    <source>
        <dbReference type="ARBA" id="ARBA00044040"/>
    </source>
</evidence>
<evidence type="ECO:0000256" key="15">
    <source>
        <dbReference type="ARBA" id="ARBA00044116"/>
    </source>
</evidence>
<dbReference type="SUPFAM" id="SSF48264">
    <property type="entry name" value="Cytochrome P450"/>
    <property type="match status" value="1"/>
</dbReference>
<evidence type="ECO:0000256" key="1">
    <source>
        <dbReference type="ARBA" id="ARBA00004184"/>
    </source>
</evidence>
<evidence type="ECO:0000256" key="18">
    <source>
        <dbReference type="ARBA" id="ARBA00044282"/>
    </source>
</evidence>
<dbReference type="GO" id="GO:0005789">
    <property type="term" value="C:endoplasmic reticulum membrane"/>
    <property type="evidence" value="ECO:0007669"/>
    <property type="project" value="UniProtKB-SubCell"/>
</dbReference>
<dbReference type="Gene3D" id="1.10.630.10">
    <property type="entry name" value="Cytochrome P450"/>
    <property type="match status" value="1"/>
</dbReference>
<reference evidence="24" key="1">
    <citation type="submission" date="2025-08" db="UniProtKB">
        <authorList>
            <consortium name="RefSeq"/>
        </authorList>
    </citation>
    <scope>IDENTIFICATION</scope>
    <source>
        <tissue evidence="24">Gonads</tissue>
    </source>
</reference>
<evidence type="ECO:0000256" key="3">
    <source>
        <dbReference type="ARBA" id="ARBA00004586"/>
    </source>
</evidence>
<keyword evidence="10 21" id="KW-0408">Iron</keyword>
<comment type="subcellular location">
    <subcellularLocation>
        <location evidence="1">Endomembrane system</location>
        <topology evidence="1">Peripheral membrane protein</topology>
    </subcellularLocation>
    <subcellularLocation>
        <location evidence="3">Endoplasmic reticulum membrane</location>
    </subcellularLocation>
    <subcellularLocation>
        <location evidence="2">Microsome membrane</location>
    </subcellularLocation>
</comment>
<evidence type="ECO:0000256" key="12">
    <source>
        <dbReference type="ARBA" id="ARBA00023121"/>
    </source>
</evidence>
<keyword evidence="5 21" id="KW-0349">Heme</keyword>
<evidence type="ECO:0000256" key="2">
    <source>
        <dbReference type="ARBA" id="ARBA00004524"/>
    </source>
</evidence>
<evidence type="ECO:0000256" key="9">
    <source>
        <dbReference type="ARBA" id="ARBA00023002"/>
    </source>
</evidence>
<evidence type="ECO:0000256" key="17">
    <source>
        <dbReference type="ARBA" id="ARBA00044265"/>
    </source>
</evidence>
<dbReference type="STRING" id="7574.A0A1S3J5U2"/>
<dbReference type="GO" id="GO:0005506">
    <property type="term" value="F:iron ion binding"/>
    <property type="evidence" value="ECO:0007669"/>
    <property type="project" value="InterPro"/>
</dbReference>
<keyword evidence="11 22" id="KW-0503">Monooxygenase</keyword>
<keyword evidence="7" id="KW-0256">Endoplasmic reticulum</keyword>
<dbReference type="InterPro" id="IPR036396">
    <property type="entry name" value="Cyt_P450_sf"/>
</dbReference>
<keyword evidence="12" id="KW-0446">Lipid-binding</keyword>
<name>A0A1S3J5U2_LINAN</name>
<dbReference type="GO" id="GO:0006082">
    <property type="term" value="P:organic acid metabolic process"/>
    <property type="evidence" value="ECO:0007669"/>
    <property type="project" value="TreeGrafter"/>
</dbReference>
<evidence type="ECO:0000256" key="7">
    <source>
        <dbReference type="ARBA" id="ARBA00022824"/>
    </source>
</evidence>
<dbReference type="PANTHER" id="PTHR24300">
    <property type="entry name" value="CYTOCHROME P450 508A4-RELATED"/>
    <property type="match status" value="1"/>
</dbReference>
<protein>
    <recommendedName>
        <fullName evidence="15">Steroid 21-hydroxylase</fullName>
        <ecNumber evidence="14">1.14.14.16</ecNumber>
    </recommendedName>
    <alternativeName>
        <fullName evidence="19">21-OHase</fullName>
    </alternativeName>
    <alternativeName>
        <fullName evidence="16">Cytochrome P-450c21</fullName>
    </alternativeName>
    <alternativeName>
        <fullName evidence="20">Cytochrome P450 21</fullName>
    </alternativeName>
    <alternativeName>
        <fullName evidence="18">Cytochrome P450 XXI</fullName>
    </alternativeName>
    <alternativeName>
        <fullName evidence="17">Cytochrome P450-C21</fullName>
    </alternativeName>
</protein>
<organism evidence="23 24">
    <name type="scientific">Lingula anatina</name>
    <name type="common">Brachiopod</name>
    <name type="synonym">Lingula unguis</name>
    <dbReference type="NCBI Taxonomy" id="7574"/>
    <lineage>
        <taxon>Eukaryota</taxon>
        <taxon>Metazoa</taxon>
        <taxon>Spiralia</taxon>
        <taxon>Lophotrochozoa</taxon>
        <taxon>Brachiopoda</taxon>
        <taxon>Linguliformea</taxon>
        <taxon>Lingulata</taxon>
        <taxon>Lingulida</taxon>
        <taxon>Linguloidea</taxon>
        <taxon>Lingulidae</taxon>
        <taxon>Lingula</taxon>
    </lineage>
</organism>
<evidence type="ECO:0000313" key="23">
    <source>
        <dbReference type="Proteomes" id="UP000085678"/>
    </source>
</evidence>
<dbReference type="Pfam" id="PF00067">
    <property type="entry name" value="p450"/>
    <property type="match status" value="1"/>
</dbReference>
<evidence type="ECO:0000256" key="19">
    <source>
        <dbReference type="ARBA" id="ARBA00044304"/>
    </source>
</evidence>
<dbReference type="InterPro" id="IPR001128">
    <property type="entry name" value="Cyt_P450"/>
</dbReference>
<dbReference type="InParanoid" id="A0A1S3J5U2"/>
<dbReference type="InterPro" id="IPR050182">
    <property type="entry name" value="Cytochrome_P450_fam2"/>
</dbReference>